<reference evidence="1" key="1">
    <citation type="submission" date="2018-05" db="EMBL/GenBank/DDBJ databases">
        <title>Draft genome of Mucuna pruriens seed.</title>
        <authorList>
            <person name="Nnadi N.E."/>
            <person name="Vos R."/>
            <person name="Hasami M.H."/>
            <person name="Devisetty U.K."/>
            <person name="Aguiy J.C."/>
        </authorList>
    </citation>
    <scope>NUCLEOTIDE SEQUENCE [LARGE SCALE GENOMIC DNA]</scope>
    <source>
        <strain evidence="1">JCA_2017</strain>
    </source>
</reference>
<dbReference type="AlphaFoldDB" id="A0A371I159"/>
<protein>
    <submittedName>
        <fullName evidence="1">Uncharacterized protein</fullName>
    </submittedName>
</protein>
<organism evidence="1 2">
    <name type="scientific">Mucuna pruriens</name>
    <name type="common">Velvet bean</name>
    <name type="synonym">Dolichos pruriens</name>
    <dbReference type="NCBI Taxonomy" id="157652"/>
    <lineage>
        <taxon>Eukaryota</taxon>
        <taxon>Viridiplantae</taxon>
        <taxon>Streptophyta</taxon>
        <taxon>Embryophyta</taxon>
        <taxon>Tracheophyta</taxon>
        <taxon>Spermatophyta</taxon>
        <taxon>Magnoliopsida</taxon>
        <taxon>eudicotyledons</taxon>
        <taxon>Gunneridae</taxon>
        <taxon>Pentapetalae</taxon>
        <taxon>rosids</taxon>
        <taxon>fabids</taxon>
        <taxon>Fabales</taxon>
        <taxon>Fabaceae</taxon>
        <taxon>Papilionoideae</taxon>
        <taxon>50 kb inversion clade</taxon>
        <taxon>NPAAA clade</taxon>
        <taxon>indigoferoid/millettioid clade</taxon>
        <taxon>Phaseoleae</taxon>
        <taxon>Mucuna</taxon>
    </lineage>
</organism>
<proteinExistence type="predicted"/>
<dbReference type="OrthoDB" id="10048726at2759"/>
<evidence type="ECO:0000313" key="2">
    <source>
        <dbReference type="Proteomes" id="UP000257109"/>
    </source>
</evidence>
<sequence>MIHASPWYGNICNYLVASTYLRGASQPTKDKLSSDAKYYVQDDPSHAGLKSVSISAQKDHPGPVEAENITTQANDLGSWKLPEVIARYSRRTPMDENLNAWPSLVHHCRSSIGDRHGKRTL</sequence>
<keyword evidence="2" id="KW-1185">Reference proteome</keyword>
<accession>A0A371I159</accession>
<comment type="caution">
    <text evidence="1">The sequence shown here is derived from an EMBL/GenBank/DDBJ whole genome shotgun (WGS) entry which is preliminary data.</text>
</comment>
<evidence type="ECO:0000313" key="1">
    <source>
        <dbReference type="EMBL" id="RDY08778.1"/>
    </source>
</evidence>
<gene>
    <name evidence="1" type="ORF">CR513_06957</name>
</gene>
<dbReference type="Proteomes" id="UP000257109">
    <property type="component" value="Unassembled WGS sequence"/>
</dbReference>
<dbReference type="EMBL" id="QJKJ01001211">
    <property type="protein sequence ID" value="RDY08778.1"/>
    <property type="molecule type" value="Genomic_DNA"/>
</dbReference>
<name>A0A371I159_MUCPR</name>
<feature type="non-terminal residue" evidence="1">
    <location>
        <position position="1"/>
    </location>
</feature>